<dbReference type="Proteomes" id="UP000712673">
    <property type="component" value="Unassembled WGS sequence"/>
</dbReference>
<gene>
    <name evidence="2" type="ORF">FJZ47_07165</name>
</gene>
<comment type="caution">
    <text evidence="2">The sequence shown here is derived from an EMBL/GenBank/DDBJ whole genome shotgun (WGS) entry which is preliminary data.</text>
</comment>
<protein>
    <submittedName>
        <fullName evidence="2">Uncharacterized protein</fullName>
    </submittedName>
</protein>
<name>A0A937VYM0_UNCTE</name>
<dbReference type="AlphaFoldDB" id="A0A937VYM0"/>
<evidence type="ECO:0000256" key="1">
    <source>
        <dbReference type="SAM" id="MobiDB-lite"/>
    </source>
</evidence>
<dbReference type="EMBL" id="VGLS01000162">
    <property type="protein sequence ID" value="MBM3223564.1"/>
    <property type="molecule type" value="Genomic_DNA"/>
</dbReference>
<evidence type="ECO:0000313" key="2">
    <source>
        <dbReference type="EMBL" id="MBM3223564.1"/>
    </source>
</evidence>
<reference evidence="2" key="1">
    <citation type="submission" date="2019-03" db="EMBL/GenBank/DDBJ databases">
        <title>Lake Tanganyika Metagenome-Assembled Genomes (MAGs).</title>
        <authorList>
            <person name="Tran P."/>
        </authorList>
    </citation>
    <scope>NUCLEOTIDE SEQUENCE</scope>
    <source>
        <strain evidence="2">K_DeepCast_65m_m2_066</strain>
    </source>
</reference>
<accession>A0A937VYM0</accession>
<feature type="region of interest" description="Disordered" evidence="1">
    <location>
        <begin position="48"/>
        <end position="68"/>
    </location>
</feature>
<evidence type="ECO:0000313" key="3">
    <source>
        <dbReference type="Proteomes" id="UP000712673"/>
    </source>
</evidence>
<sequence>MRIARYGKTRYWAVYDGATLVCVCLYKKGALEVVQRLQGLDAAQQWQNTNGPADSGQDAGATGACELF</sequence>
<proteinExistence type="predicted"/>
<organism evidence="2 3">
    <name type="scientific">Tectimicrobiota bacterium</name>
    <dbReference type="NCBI Taxonomy" id="2528274"/>
    <lineage>
        <taxon>Bacteria</taxon>
        <taxon>Pseudomonadati</taxon>
        <taxon>Nitrospinota/Tectimicrobiota group</taxon>
        <taxon>Candidatus Tectimicrobiota</taxon>
    </lineage>
</organism>